<feature type="domain" description="PHB de-polymerase C-terminal" evidence="1">
    <location>
        <begin position="213"/>
        <end position="413"/>
    </location>
</feature>
<dbReference type="RefSeq" id="WP_125244393.1">
    <property type="nucleotide sequence ID" value="NZ_RSED01000013.1"/>
</dbReference>
<dbReference type="InterPro" id="IPR009656">
    <property type="entry name" value="PHB_depo_C"/>
</dbReference>
<keyword evidence="3" id="KW-1185">Reference proteome</keyword>
<evidence type="ECO:0000313" key="2">
    <source>
        <dbReference type="EMBL" id="RRS03301.1"/>
    </source>
</evidence>
<dbReference type="PANTHER" id="PTHR36837:SF4">
    <property type="entry name" value="BLR0908 PROTEIN"/>
    <property type="match status" value="1"/>
</dbReference>
<protein>
    <submittedName>
        <fullName evidence="2">Polyhydroxyalkanoate depolymerase</fullName>
    </submittedName>
</protein>
<evidence type="ECO:0000313" key="3">
    <source>
        <dbReference type="Proteomes" id="UP000269265"/>
    </source>
</evidence>
<dbReference type="InterPro" id="IPR051321">
    <property type="entry name" value="PHA/PHB_synthase"/>
</dbReference>
<dbReference type="NCBIfam" id="TIGR01849">
    <property type="entry name" value="PHB_depoly_PhaZ"/>
    <property type="match status" value="1"/>
</dbReference>
<dbReference type="SUPFAM" id="SSF53474">
    <property type="entry name" value="alpha/beta-Hydrolases"/>
    <property type="match status" value="1"/>
</dbReference>
<dbReference type="InterPro" id="IPR010915">
    <property type="entry name" value="PHB_depoly_PhaZ"/>
</dbReference>
<dbReference type="AlphaFoldDB" id="A0A3R8S1N3"/>
<accession>A0A3R8S1N3</accession>
<sequence>MLYATFDSHQRLMAPFHVMAQSISDWAQHVLPPGEPTATWRDLAAGGMLTRSAMAASEVFNRWRITHARPAFNIESVESNGVTCGIIEEAVMSTPFGTLLHFRKDRDLEQPPVLLVAPMSGHFATLLRDTVRTLLQDHDVFITDWHNARDVPLRHGVFGLDDYTDHLIRFLDKMGPGAHLMAICQPCVASLAATALMAQDNHPAQPRSLTLMAGPIDCRVNPTSVNDLAVSKPMSWFEKNMIHTVPWTQRGAGRKVYPGFVQLTAFMSMNMERHLGAFQSMRDQIANGEGDKAAHVKAFYEEYFAVADLPAEFYLETVGKVFQTYDLPRGELSFRGGLVEPRAIRKTALFTVEGERDDICSVGQTVAAQDLCPSVRPYLRNHHVQTGVGHYGVFSGRRWQNEIYPRVREAIHQVAA</sequence>
<dbReference type="OrthoDB" id="9800634at2"/>
<organism evidence="2 3">
    <name type="scientific">Aquabacterium soli</name>
    <dbReference type="NCBI Taxonomy" id="2493092"/>
    <lineage>
        <taxon>Bacteria</taxon>
        <taxon>Pseudomonadati</taxon>
        <taxon>Pseudomonadota</taxon>
        <taxon>Betaproteobacteria</taxon>
        <taxon>Burkholderiales</taxon>
        <taxon>Aquabacterium</taxon>
    </lineage>
</organism>
<dbReference type="PANTHER" id="PTHR36837">
    <property type="entry name" value="POLY(3-HYDROXYALKANOATE) POLYMERASE SUBUNIT PHAC"/>
    <property type="match status" value="1"/>
</dbReference>
<evidence type="ECO:0000259" key="1">
    <source>
        <dbReference type="Pfam" id="PF06850"/>
    </source>
</evidence>
<dbReference type="EMBL" id="RSED01000013">
    <property type="protein sequence ID" value="RRS03301.1"/>
    <property type="molecule type" value="Genomic_DNA"/>
</dbReference>
<dbReference type="Proteomes" id="UP000269265">
    <property type="component" value="Unassembled WGS sequence"/>
</dbReference>
<comment type="caution">
    <text evidence="2">The sequence shown here is derived from an EMBL/GenBank/DDBJ whole genome shotgun (WGS) entry which is preliminary data.</text>
</comment>
<name>A0A3R8S1N3_9BURK</name>
<proteinExistence type="predicted"/>
<dbReference type="Gene3D" id="3.40.50.1820">
    <property type="entry name" value="alpha/beta hydrolase"/>
    <property type="match status" value="1"/>
</dbReference>
<reference evidence="2 3" key="1">
    <citation type="submission" date="2018-12" db="EMBL/GenBank/DDBJ databases">
        <title>The whole draft genome of Aquabacterium sp. SJQ9.</title>
        <authorList>
            <person name="Sun L."/>
            <person name="Gao X."/>
            <person name="Chen W."/>
            <person name="Huang K."/>
        </authorList>
    </citation>
    <scope>NUCLEOTIDE SEQUENCE [LARGE SCALE GENOMIC DNA]</scope>
    <source>
        <strain evidence="2 3">SJQ9</strain>
    </source>
</reference>
<gene>
    <name evidence="2" type="primary">phaZ</name>
    <name evidence="2" type="ORF">EIP75_16580</name>
</gene>
<dbReference type="PIRSF" id="PIRSF020818">
    <property type="entry name" value="PHB_depoly_PhaZ"/>
    <property type="match status" value="1"/>
</dbReference>
<dbReference type="InterPro" id="IPR029058">
    <property type="entry name" value="AB_hydrolase_fold"/>
</dbReference>
<dbReference type="Pfam" id="PF06850">
    <property type="entry name" value="PHB_depo_C"/>
    <property type="match status" value="1"/>
</dbReference>